<proteinExistence type="predicted"/>
<dbReference type="AlphaFoldDB" id="A0A9D4IC43"/>
<reference evidence="1" key="1">
    <citation type="journal article" date="2019" name="bioRxiv">
        <title>The Genome of the Zebra Mussel, Dreissena polymorpha: A Resource for Invasive Species Research.</title>
        <authorList>
            <person name="McCartney M.A."/>
            <person name="Auch B."/>
            <person name="Kono T."/>
            <person name="Mallez S."/>
            <person name="Zhang Y."/>
            <person name="Obille A."/>
            <person name="Becker A."/>
            <person name="Abrahante J.E."/>
            <person name="Garbe J."/>
            <person name="Badalamenti J.P."/>
            <person name="Herman A."/>
            <person name="Mangelson H."/>
            <person name="Liachko I."/>
            <person name="Sullivan S."/>
            <person name="Sone E.D."/>
            <person name="Koren S."/>
            <person name="Silverstein K.A.T."/>
            <person name="Beckman K.B."/>
            <person name="Gohl D.M."/>
        </authorList>
    </citation>
    <scope>NUCLEOTIDE SEQUENCE</scope>
    <source>
        <strain evidence="1">Duluth1</strain>
        <tissue evidence="1">Whole animal</tissue>
    </source>
</reference>
<keyword evidence="2" id="KW-1185">Reference proteome</keyword>
<gene>
    <name evidence="1" type="ORF">DPMN_171083</name>
</gene>
<comment type="caution">
    <text evidence="1">The sequence shown here is derived from an EMBL/GenBank/DDBJ whole genome shotgun (WGS) entry which is preliminary data.</text>
</comment>
<evidence type="ECO:0000313" key="1">
    <source>
        <dbReference type="EMBL" id="KAH3769806.1"/>
    </source>
</evidence>
<reference evidence="1" key="2">
    <citation type="submission" date="2020-11" db="EMBL/GenBank/DDBJ databases">
        <authorList>
            <person name="McCartney M.A."/>
            <person name="Auch B."/>
            <person name="Kono T."/>
            <person name="Mallez S."/>
            <person name="Becker A."/>
            <person name="Gohl D.M."/>
            <person name="Silverstein K.A.T."/>
            <person name="Koren S."/>
            <person name="Bechman K.B."/>
            <person name="Herman A."/>
            <person name="Abrahante J.E."/>
            <person name="Garbe J."/>
        </authorList>
    </citation>
    <scope>NUCLEOTIDE SEQUENCE</scope>
    <source>
        <strain evidence="1">Duluth1</strain>
        <tissue evidence="1">Whole animal</tissue>
    </source>
</reference>
<organism evidence="1 2">
    <name type="scientific">Dreissena polymorpha</name>
    <name type="common">Zebra mussel</name>
    <name type="synonym">Mytilus polymorpha</name>
    <dbReference type="NCBI Taxonomy" id="45954"/>
    <lineage>
        <taxon>Eukaryota</taxon>
        <taxon>Metazoa</taxon>
        <taxon>Spiralia</taxon>
        <taxon>Lophotrochozoa</taxon>
        <taxon>Mollusca</taxon>
        <taxon>Bivalvia</taxon>
        <taxon>Autobranchia</taxon>
        <taxon>Heteroconchia</taxon>
        <taxon>Euheterodonta</taxon>
        <taxon>Imparidentia</taxon>
        <taxon>Neoheterodontei</taxon>
        <taxon>Myida</taxon>
        <taxon>Dreissenoidea</taxon>
        <taxon>Dreissenidae</taxon>
        <taxon>Dreissena</taxon>
    </lineage>
</organism>
<protein>
    <submittedName>
        <fullName evidence="1">Uncharacterized protein</fullName>
    </submittedName>
</protein>
<evidence type="ECO:0000313" key="2">
    <source>
        <dbReference type="Proteomes" id="UP000828390"/>
    </source>
</evidence>
<accession>A0A9D4IC43</accession>
<sequence length="192" mass="22057">MEPNAQPTPNIITNPHVYTIHMIAPHRYRISHSLTICTRHYRVLHSDVGGFQYTGQSINIEIVRVRGGTLDQCAPLPTPSFNDSKRTSLAGEPYSNMKDQPSHGQCYRHIYLSVLTDLIAKIIWDRKPLWMREPLDTSRHCDPRQRCHLFSETKPLKTRRNCKLKFPSSADLLPINMDSSLNLLSFNTGDLY</sequence>
<name>A0A9D4IC43_DREPO</name>
<dbReference type="EMBL" id="JAIWYP010000009">
    <property type="protein sequence ID" value="KAH3769806.1"/>
    <property type="molecule type" value="Genomic_DNA"/>
</dbReference>
<dbReference type="Proteomes" id="UP000828390">
    <property type="component" value="Unassembled WGS sequence"/>
</dbReference>